<dbReference type="PANTHER" id="PTHR43133">
    <property type="entry name" value="RNA POLYMERASE ECF-TYPE SIGMA FACTO"/>
    <property type="match status" value="1"/>
</dbReference>
<dbReference type="Gene3D" id="1.10.10.10">
    <property type="entry name" value="Winged helix-like DNA-binding domain superfamily/Winged helix DNA-binding domain"/>
    <property type="match status" value="1"/>
</dbReference>
<evidence type="ECO:0000256" key="1">
    <source>
        <dbReference type="ARBA" id="ARBA00010641"/>
    </source>
</evidence>
<dbReference type="Proteomes" id="UP000773469">
    <property type="component" value="Unassembled WGS sequence"/>
</dbReference>
<evidence type="ECO:0000256" key="3">
    <source>
        <dbReference type="ARBA" id="ARBA00023082"/>
    </source>
</evidence>
<name>A0A1E5IT99_SHECO</name>
<accession>A0A1E5IT99</accession>
<evidence type="ECO:0000313" key="11">
    <source>
        <dbReference type="Proteomes" id="UP000773469"/>
    </source>
</evidence>
<dbReference type="OrthoDB" id="9784272at2"/>
<evidence type="ECO:0000259" key="7">
    <source>
        <dbReference type="Pfam" id="PF04545"/>
    </source>
</evidence>
<dbReference type="GO" id="GO:0003677">
    <property type="term" value="F:DNA binding"/>
    <property type="evidence" value="ECO:0007669"/>
    <property type="project" value="UniProtKB-KW"/>
</dbReference>
<evidence type="ECO:0000313" key="8">
    <source>
        <dbReference type="EMBL" id="GIU43763.1"/>
    </source>
</evidence>
<dbReference type="Gene3D" id="1.10.1740.10">
    <property type="match status" value="1"/>
</dbReference>
<dbReference type="NCBIfam" id="TIGR02937">
    <property type="entry name" value="sigma70-ECF"/>
    <property type="match status" value="1"/>
</dbReference>
<dbReference type="AlphaFoldDB" id="A0A1E5IT99"/>
<gene>
    <name evidence="9" type="ORF">BEL05_00325</name>
    <name evidence="8" type="ORF">TUM3794_30200</name>
</gene>
<dbReference type="EMBL" id="MCBT01000037">
    <property type="protein sequence ID" value="OEG73712.1"/>
    <property type="molecule type" value="Genomic_DNA"/>
</dbReference>
<dbReference type="InterPro" id="IPR007630">
    <property type="entry name" value="RNA_pol_sigma70_r4"/>
</dbReference>
<dbReference type="InterPro" id="IPR039425">
    <property type="entry name" value="RNA_pol_sigma-70-like"/>
</dbReference>
<protein>
    <submittedName>
        <fullName evidence="8">RNA polymerase sigma factor</fullName>
    </submittedName>
    <submittedName>
        <fullName evidence="9">RNA polymerase subunit sigma</fullName>
    </submittedName>
</protein>
<dbReference type="GO" id="GO:0006352">
    <property type="term" value="P:DNA-templated transcription initiation"/>
    <property type="evidence" value="ECO:0007669"/>
    <property type="project" value="InterPro"/>
</dbReference>
<evidence type="ECO:0000256" key="2">
    <source>
        <dbReference type="ARBA" id="ARBA00023015"/>
    </source>
</evidence>
<dbReference type="InterPro" id="IPR007627">
    <property type="entry name" value="RNA_pol_sigma70_r2"/>
</dbReference>
<keyword evidence="5" id="KW-0804">Transcription</keyword>
<comment type="similarity">
    <text evidence="1">Belongs to the sigma-70 factor family. ECF subfamily.</text>
</comment>
<dbReference type="Proteomes" id="UP000095230">
    <property type="component" value="Unassembled WGS sequence"/>
</dbReference>
<dbReference type="InterPro" id="IPR036388">
    <property type="entry name" value="WH-like_DNA-bd_sf"/>
</dbReference>
<proteinExistence type="inferred from homology"/>
<reference evidence="9 10" key="1">
    <citation type="submission" date="2016-07" db="EMBL/GenBank/DDBJ databases">
        <title>Whole-genome of two Shewanella species isolated from a digestive organ of sea cucumber Apostichopus japonicus Selenka 1867.</title>
        <authorList>
            <person name="Hong H.-H."/>
            <person name="Choi H."/>
            <person name="Cheon S."/>
            <person name="Oh J.-S."/>
            <person name="Lee H.-G."/>
            <person name="Park C."/>
        </authorList>
    </citation>
    <scope>NUCLEOTIDE SEQUENCE [LARGE SCALE GENOMIC DNA]</scope>
    <source>
        <strain evidence="9 10">CSB03KR</strain>
    </source>
</reference>
<keyword evidence="11" id="KW-1185">Reference proteome</keyword>
<feature type="domain" description="RNA polymerase sigma-70 region 4" evidence="7">
    <location>
        <begin position="157"/>
        <end position="204"/>
    </location>
</feature>
<reference evidence="8 11" key="2">
    <citation type="submission" date="2021-05" db="EMBL/GenBank/DDBJ databases">
        <title>Molecular characterization for Shewanella algae harboring chromosomal blaOXA-55-like strains isolated from clinical and environment sample.</title>
        <authorList>
            <person name="Ohama Y."/>
            <person name="Aoki K."/>
            <person name="Harada S."/>
            <person name="Moriya K."/>
            <person name="Ishii Y."/>
            <person name="Tateda K."/>
        </authorList>
    </citation>
    <scope>NUCLEOTIDE SEQUENCE [LARGE SCALE GENOMIC DNA]</scope>
    <source>
        <strain evidence="8 11">MBTL60-118</strain>
    </source>
</reference>
<dbReference type="SUPFAM" id="SSF88659">
    <property type="entry name" value="Sigma3 and sigma4 domains of RNA polymerase sigma factors"/>
    <property type="match status" value="1"/>
</dbReference>
<dbReference type="NCBIfam" id="NF009178">
    <property type="entry name" value="PRK12526.1"/>
    <property type="match status" value="1"/>
</dbReference>
<comment type="caution">
    <text evidence="9">The sequence shown here is derived from an EMBL/GenBank/DDBJ whole genome shotgun (WGS) entry which is preliminary data.</text>
</comment>
<dbReference type="CDD" id="cd06171">
    <property type="entry name" value="Sigma70_r4"/>
    <property type="match status" value="1"/>
</dbReference>
<keyword evidence="2" id="KW-0805">Transcription regulation</keyword>
<dbReference type="GO" id="GO:0016987">
    <property type="term" value="F:sigma factor activity"/>
    <property type="evidence" value="ECO:0007669"/>
    <property type="project" value="UniProtKB-KW"/>
</dbReference>
<dbReference type="STRING" id="23.BEL05_00325"/>
<dbReference type="PANTHER" id="PTHR43133:SF62">
    <property type="entry name" value="RNA POLYMERASE SIGMA FACTOR SIGZ"/>
    <property type="match status" value="1"/>
</dbReference>
<dbReference type="InterPro" id="IPR013324">
    <property type="entry name" value="RNA_pol_sigma_r3/r4-like"/>
</dbReference>
<dbReference type="InterPro" id="IPR013325">
    <property type="entry name" value="RNA_pol_sigma_r2"/>
</dbReference>
<dbReference type="RefSeq" id="WP_069671295.1">
    <property type="nucleotide sequence ID" value="NZ_BPEU01000023.1"/>
</dbReference>
<evidence type="ECO:0000313" key="9">
    <source>
        <dbReference type="EMBL" id="OEG73712.1"/>
    </source>
</evidence>
<evidence type="ECO:0000256" key="4">
    <source>
        <dbReference type="ARBA" id="ARBA00023125"/>
    </source>
</evidence>
<evidence type="ECO:0000256" key="5">
    <source>
        <dbReference type="ARBA" id="ARBA00023163"/>
    </source>
</evidence>
<keyword evidence="3" id="KW-0731">Sigma factor</keyword>
<dbReference type="EMBL" id="BPEU01000023">
    <property type="protein sequence ID" value="GIU43763.1"/>
    <property type="molecule type" value="Genomic_DNA"/>
</dbReference>
<dbReference type="InterPro" id="IPR014284">
    <property type="entry name" value="RNA_pol_sigma-70_dom"/>
</dbReference>
<organism evidence="9 10">
    <name type="scientific">Shewanella colwelliana</name>
    <name type="common">Alteromonas colwelliana</name>
    <dbReference type="NCBI Taxonomy" id="23"/>
    <lineage>
        <taxon>Bacteria</taxon>
        <taxon>Pseudomonadati</taxon>
        <taxon>Pseudomonadota</taxon>
        <taxon>Gammaproteobacteria</taxon>
        <taxon>Alteromonadales</taxon>
        <taxon>Shewanellaceae</taxon>
        <taxon>Shewanella</taxon>
    </lineage>
</organism>
<dbReference type="Pfam" id="PF04542">
    <property type="entry name" value="Sigma70_r2"/>
    <property type="match status" value="1"/>
</dbReference>
<feature type="domain" description="RNA polymerase sigma-70 region 2" evidence="6">
    <location>
        <begin position="52"/>
        <end position="114"/>
    </location>
</feature>
<dbReference type="Pfam" id="PF04545">
    <property type="entry name" value="Sigma70_r4"/>
    <property type="match status" value="1"/>
</dbReference>
<evidence type="ECO:0000259" key="6">
    <source>
        <dbReference type="Pfam" id="PF04542"/>
    </source>
</evidence>
<dbReference type="SUPFAM" id="SSF88946">
    <property type="entry name" value="Sigma2 domain of RNA polymerase sigma factors"/>
    <property type="match status" value="1"/>
</dbReference>
<sequence>MQQTVSRSDPSRESKTIANIAEQQVPEELSDWLVSVASQRDKQAFTRLFQFFAPKILRFGIKQLGNEAQGNELVQDTMTNVWRKAHLYDSSKGAATTWVYTIMRNASFDMLRRIKAKNEQNLGDDIWPVDMAQDEGTNDTESFGDHLMEKQMLDYVESLPLAQQAVVKGVYYQELSQEQLAQQLGVPIGTVKSRLRLALAKLKQQMGDEYHD</sequence>
<keyword evidence="4" id="KW-0238">DNA-binding</keyword>
<evidence type="ECO:0000313" key="10">
    <source>
        <dbReference type="Proteomes" id="UP000095230"/>
    </source>
</evidence>